<evidence type="ECO:0000313" key="3">
    <source>
        <dbReference type="Proteomes" id="UP000653454"/>
    </source>
</evidence>
<evidence type="ECO:0000313" key="2">
    <source>
        <dbReference type="EMBL" id="CAG9137267.1"/>
    </source>
</evidence>
<organism evidence="2 3">
    <name type="scientific">Plutella xylostella</name>
    <name type="common">Diamondback moth</name>
    <name type="synonym">Plutella maculipennis</name>
    <dbReference type="NCBI Taxonomy" id="51655"/>
    <lineage>
        <taxon>Eukaryota</taxon>
        <taxon>Metazoa</taxon>
        <taxon>Ecdysozoa</taxon>
        <taxon>Arthropoda</taxon>
        <taxon>Hexapoda</taxon>
        <taxon>Insecta</taxon>
        <taxon>Pterygota</taxon>
        <taxon>Neoptera</taxon>
        <taxon>Endopterygota</taxon>
        <taxon>Lepidoptera</taxon>
        <taxon>Glossata</taxon>
        <taxon>Ditrysia</taxon>
        <taxon>Yponomeutoidea</taxon>
        <taxon>Plutellidae</taxon>
        <taxon>Plutella</taxon>
    </lineage>
</organism>
<feature type="region of interest" description="Disordered" evidence="1">
    <location>
        <begin position="1"/>
        <end position="38"/>
    </location>
</feature>
<name>A0A8S4GC19_PLUXY</name>
<comment type="caution">
    <text evidence="2">The sequence shown here is derived from an EMBL/GenBank/DDBJ whole genome shotgun (WGS) entry which is preliminary data.</text>
</comment>
<dbReference type="Proteomes" id="UP000653454">
    <property type="component" value="Unassembled WGS sequence"/>
</dbReference>
<feature type="compositionally biased region" description="Basic and acidic residues" evidence="1">
    <location>
        <begin position="21"/>
        <end position="30"/>
    </location>
</feature>
<gene>
    <name evidence="2" type="ORF">PLXY2_LOCUS15522</name>
</gene>
<accession>A0A8S4GC19</accession>
<feature type="region of interest" description="Disordered" evidence="1">
    <location>
        <begin position="72"/>
        <end position="92"/>
    </location>
</feature>
<dbReference type="EMBL" id="CAJHNJ030000200">
    <property type="protein sequence ID" value="CAG9137267.1"/>
    <property type="molecule type" value="Genomic_DNA"/>
</dbReference>
<sequence>MTGDKRRSLKNPTSADDETREIDGRTRSESGDADSVYHVRGALTDQRWREQRSAEKQTPFLFCSQQVEAKENSGKIQQTSLEGGAKCTRHKF</sequence>
<evidence type="ECO:0000256" key="1">
    <source>
        <dbReference type="SAM" id="MobiDB-lite"/>
    </source>
</evidence>
<keyword evidence="3" id="KW-1185">Reference proteome</keyword>
<protein>
    <submittedName>
        <fullName evidence="2">(diamondback moth) hypothetical protein</fullName>
    </submittedName>
</protein>
<proteinExistence type="predicted"/>
<dbReference type="AlphaFoldDB" id="A0A8S4GC19"/>
<reference evidence="2" key="1">
    <citation type="submission" date="2020-11" db="EMBL/GenBank/DDBJ databases">
        <authorList>
            <person name="Whiteford S."/>
        </authorList>
    </citation>
    <scope>NUCLEOTIDE SEQUENCE</scope>
</reference>